<dbReference type="OrthoDB" id="3202170at2"/>
<dbReference type="EMBL" id="OBDY01000024">
    <property type="protein sequence ID" value="SNY62971.1"/>
    <property type="molecule type" value="Genomic_DNA"/>
</dbReference>
<dbReference type="InterPro" id="IPR027417">
    <property type="entry name" value="P-loop_NTPase"/>
</dbReference>
<accession>A0A285JV69</accession>
<keyword evidence="4" id="KW-1185">Reference proteome</keyword>
<dbReference type="InterPro" id="IPR041664">
    <property type="entry name" value="AAA_16"/>
</dbReference>
<dbReference type="InterPro" id="IPR000792">
    <property type="entry name" value="Tscrpt_reg_LuxR_C"/>
</dbReference>
<dbReference type="InterPro" id="IPR011990">
    <property type="entry name" value="TPR-like_helical_dom_sf"/>
</dbReference>
<dbReference type="PANTHER" id="PTHR43214">
    <property type="entry name" value="TWO-COMPONENT RESPONSE REGULATOR"/>
    <property type="match status" value="1"/>
</dbReference>
<evidence type="ECO:0000313" key="3">
    <source>
        <dbReference type="EMBL" id="SNY62971.1"/>
    </source>
</evidence>
<protein>
    <submittedName>
        <fullName evidence="3">AAA ATPase domain-containing protein</fullName>
    </submittedName>
</protein>
<gene>
    <name evidence="3" type="ORF">SAMN05421748_124123</name>
</gene>
<dbReference type="Gene3D" id="3.40.50.300">
    <property type="entry name" value="P-loop containing nucleotide triphosphate hydrolases"/>
    <property type="match status" value="1"/>
</dbReference>
<dbReference type="CDD" id="cd06170">
    <property type="entry name" value="LuxR_C_like"/>
    <property type="match status" value="1"/>
</dbReference>
<dbReference type="PANTHER" id="PTHR43214:SF43">
    <property type="entry name" value="TWO-COMPONENT RESPONSE REGULATOR"/>
    <property type="match status" value="1"/>
</dbReference>
<evidence type="ECO:0000256" key="1">
    <source>
        <dbReference type="ARBA" id="ARBA00023125"/>
    </source>
</evidence>
<organism evidence="3 4">
    <name type="scientific">Paractinoplanes atraurantiacus</name>
    <dbReference type="NCBI Taxonomy" id="1036182"/>
    <lineage>
        <taxon>Bacteria</taxon>
        <taxon>Bacillati</taxon>
        <taxon>Actinomycetota</taxon>
        <taxon>Actinomycetes</taxon>
        <taxon>Micromonosporales</taxon>
        <taxon>Micromonosporaceae</taxon>
        <taxon>Paractinoplanes</taxon>
    </lineage>
</organism>
<dbReference type="SUPFAM" id="SSF46894">
    <property type="entry name" value="C-terminal effector domain of the bipartite response regulators"/>
    <property type="match status" value="1"/>
</dbReference>
<dbReference type="Gene3D" id="1.10.10.10">
    <property type="entry name" value="Winged helix-like DNA-binding domain superfamily/Winged helix DNA-binding domain"/>
    <property type="match status" value="1"/>
</dbReference>
<dbReference type="GO" id="GO:0006355">
    <property type="term" value="P:regulation of DNA-templated transcription"/>
    <property type="evidence" value="ECO:0007669"/>
    <property type="project" value="InterPro"/>
</dbReference>
<dbReference type="Proteomes" id="UP000219612">
    <property type="component" value="Unassembled WGS sequence"/>
</dbReference>
<name>A0A285JV69_9ACTN</name>
<proteinExistence type="predicted"/>
<sequence>METTANLIGRAGELATVTSVVDAAAHGPAALLLLGEAGIGKTALLRAAAAHAHRRGHLVVHDVLGTDPAAVTFDRLSRDRPVLIVADDADGDSARLLAAALGAAAAARVALLLATRDDGDFAPGIARLGVGPLAVDAASRLLESRAVPSPPGKRREILRRAAGNPLALLLLGDPRARVPREFTDRVRALPKVTQWLLLHAAAAGDAEAVATITLAAGGSPDLRGWAPAEEAGLVVVRDGFVRFRHPLVKAACAAGRGPRDVARAHRNLALATPDPYRQAEHLACSGTGPDERVAAALEAAAGPDGRATAALAAAAGSDPRIAAGLGTPAGSAYLATAHALELAAERSPDAAGAARRYARAVFAAHRGGDPQWTVELYEKALARTTDPDTVCLAAAGAGFALLHRAQPGRAFDIASQAVRRRPRDGQAALAAAVVAAAAVLLSGDPGHRRQLPQLLACVRDDVHPAAAGGTLIPRAENDLARATVLAIADPDAHAGTPLPEPSGIGPANLTRMLFTGALAFMLDDSARCAAELRAMWDVGPRFGATGSALTAFPHTVLAMIDSGRWSDADRLLDTADRTAAIRAVPLLREVVPVFRATLHALRTGTPPDPPPLPAPPGTSLAAGLTLRAAGLAALHAGDYDTAYLHFRRMFDGEGVPRHYFLGPRSLPQLALAAAQTRRGADALDVLKRCGTVSTDRMAMLVAHATALLDTTGAAEERFLEAVSDPRRALRWPLEYAEAQLNLGLWLRNRRRLHDARPHLLAARDTFLRLGAHAHADQAHRSLPVGLRPAGDPTPEAGALSRLTAQKQLIARMVAEGLTNRQIAERLYLSPRTVGSHLYRIYAELGVGNRHQLRALVPLSA</sequence>
<dbReference type="SMART" id="SM00421">
    <property type="entry name" value="HTH_LUXR"/>
    <property type="match status" value="1"/>
</dbReference>
<evidence type="ECO:0000313" key="4">
    <source>
        <dbReference type="Proteomes" id="UP000219612"/>
    </source>
</evidence>
<dbReference type="Pfam" id="PF00196">
    <property type="entry name" value="GerE"/>
    <property type="match status" value="1"/>
</dbReference>
<dbReference type="SUPFAM" id="SSF52540">
    <property type="entry name" value="P-loop containing nucleoside triphosphate hydrolases"/>
    <property type="match status" value="1"/>
</dbReference>
<dbReference type="RefSeq" id="WP_097326805.1">
    <property type="nucleotide sequence ID" value="NZ_OBDY01000024.1"/>
</dbReference>
<feature type="domain" description="HTH luxR-type" evidence="2">
    <location>
        <begin position="795"/>
        <end position="860"/>
    </location>
</feature>
<dbReference type="SUPFAM" id="SSF48452">
    <property type="entry name" value="TPR-like"/>
    <property type="match status" value="1"/>
</dbReference>
<dbReference type="GO" id="GO:0003677">
    <property type="term" value="F:DNA binding"/>
    <property type="evidence" value="ECO:0007669"/>
    <property type="project" value="UniProtKB-KW"/>
</dbReference>
<reference evidence="3 4" key="1">
    <citation type="submission" date="2017-09" db="EMBL/GenBank/DDBJ databases">
        <authorList>
            <person name="Ehlers B."/>
            <person name="Leendertz F.H."/>
        </authorList>
    </citation>
    <scope>NUCLEOTIDE SEQUENCE [LARGE SCALE GENOMIC DNA]</scope>
    <source>
        <strain evidence="3 4">CGMCC 4.6857</strain>
    </source>
</reference>
<dbReference type="PRINTS" id="PR00038">
    <property type="entry name" value="HTHLUXR"/>
</dbReference>
<dbReference type="InterPro" id="IPR039420">
    <property type="entry name" value="WalR-like"/>
</dbReference>
<dbReference type="Pfam" id="PF13191">
    <property type="entry name" value="AAA_16"/>
    <property type="match status" value="1"/>
</dbReference>
<dbReference type="InterPro" id="IPR016032">
    <property type="entry name" value="Sig_transdc_resp-reg_C-effctor"/>
</dbReference>
<dbReference type="AlphaFoldDB" id="A0A285JV69"/>
<evidence type="ECO:0000259" key="2">
    <source>
        <dbReference type="PROSITE" id="PS50043"/>
    </source>
</evidence>
<keyword evidence="1" id="KW-0238">DNA-binding</keyword>
<dbReference type="InterPro" id="IPR036388">
    <property type="entry name" value="WH-like_DNA-bd_sf"/>
</dbReference>
<dbReference type="PROSITE" id="PS50043">
    <property type="entry name" value="HTH_LUXR_2"/>
    <property type="match status" value="1"/>
</dbReference>